<dbReference type="InterPro" id="IPR013341">
    <property type="entry name" value="Mandelate_racemase_N_dom"/>
</dbReference>
<dbReference type="PANTHER" id="PTHR48080:SF2">
    <property type="entry name" value="D-GALACTONATE DEHYDRATASE"/>
    <property type="match status" value="1"/>
</dbReference>
<dbReference type="SMART" id="SM00922">
    <property type="entry name" value="MR_MLE"/>
    <property type="match status" value="1"/>
</dbReference>
<dbReference type="CDD" id="cd03325">
    <property type="entry name" value="D-galactonate_dehydratase"/>
    <property type="match status" value="1"/>
</dbReference>
<organism evidence="5 6">
    <name type="scientific">Echinicola rosea</name>
    <dbReference type="NCBI Taxonomy" id="1807691"/>
    <lineage>
        <taxon>Bacteria</taxon>
        <taxon>Pseudomonadati</taxon>
        <taxon>Bacteroidota</taxon>
        <taxon>Cytophagia</taxon>
        <taxon>Cytophagales</taxon>
        <taxon>Cyclobacteriaceae</taxon>
        <taxon>Echinicola</taxon>
    </lineage>
</organism>
<dbReference type="RefSeq" id="WP_137404014.1">
    <property type="nucleotide sequence ID" value="NZ_BMIU01000005.1"/>
</dbReference>
<evidence type="ECO:0000313" key="5">
    <source>
        <dbReference type="EMBL" id="GGF26035.1"/>
    </source>
</evidence>
<evidence type="ECO:0000259" key="4">
    <source>
        <dbReference type="SMART" id="SM00922"/>
    </source>
</evidence>
<dbReference type="InterPro" id="IPR013342">
    <property type="entry name" value="Mandelate_racemase_C"/>
</dbReference>
<sequence>MNKELAIARIELFKVPPRWLFVKITTESGLIGWGEPVVEGKADTVAACVREMEHYLIGRQANEIEDIWQVLYRGGFYRGGPILMSALSGIDQALWDIKGKYLNVPVYELLGGAVRQKMKMYCWIGGDHPEVVLEQAQEKVDAGYKAVKMNATGEMDWVSSVKETKKVVENIQLIREHFGDQLDIGLDFHGRVHKPMVKRLIDELTPFNPMFIEEPVLAENNDALRHIYSYSSIPIATGERMFSRWDFKEILHQGVVDIIQPDLSHAGGISEVRRIAAMAEAYDVTLAPHCPLGPISLASALHVDVVSANAIIQESSLGIHYNQGFDLLDFVKNPEVFELKDGYIALTDRPGLGVEMDEDKLREGQKIGHSWANPIWRNTDGSFAEW</sequence>
<comment type="caution">
    <text evidence="5">The sequence shown here is derived from an EMBL/GenBank/DDBJ whole genome shotgun (WGS) entry which is preliminary data.</text>
</comment>
<dbReference type="SFLD" id="SFLDF00003">
    <property type="entry name" value="D-galactonate_dehydratase"/>
    <property type="match status" value="1"/>
</dbReference>
<dbReference type="NCBIfam" id="NF010624">
    <property type="entry name" value="PRK14017.1"/>
    <property type="match status" value="1"/>
</dbReference>
<dbReference type="SUPFAM" id="SSF51604">
    <property type="entry name" value="Enolase C-terminal domain-like"/>
    <property type="match status" value="1"/>
</dbReference>
<keyword evidence="2" id="KW-0460">Magnesium</keyword>
<dbReference type="InterPro" id="IPR036849">
    <property type="entry name" value="Enolase-like_C_sf"/>
</dbReference>
<keyword evidence="6" id="KW-1185">Reference proteome</keyword>
<evidence type="ECO:0000256" key="3">
    <source>
        <dbReference type="ARBA" id="ARBA00023239"/>
    </source>
</evidence>
<dbReference type="InterPro" id="IPR034593">
    <property type="entry name" value="DgoD-like"/>
</dbReference>
<dbReference type="InterPro" id="IPR023592">
    <property type="entry name" value="Galactonate_deHydtase"/>
</dbReference>
<evidence type="ECO:0000313" key="6">
    <source>
        <dbReference type="Proteomes" id="UP000647339"/>
    </source>
</evidence>
<accession>A0ABQ1UTA2</accession>
<protein>
    <submittedName>
        <fullName evidence="5">Galactonate dehydratase</fullName>
    </submittedName>
</protein>
<dbReference type="SFLD" id="SFLDS00001">
    <property type="entry name" value="Enolase"/>
    <property type="match status" value="1"/>
</dbReference>
<dbReference type="Gene3D" id="3.30.390.10">
    <property type="entry name" value="Enolase-like, N-terminal domain"/>
    <property type="match status" value="1"/>
</dbReference>
<dbReference type="InterPro" id="IPR018110">
    <property type="entry name" value="Mandel_Rmase/mucon_lact_enz_CS"/>
</dbReference>
<reference evidence="6" key="1">
    <citation type="journal article" date="2019" name="Int. J. Syst. Evol. Microbiol.">
        <title>The Global Catalogue of Microorganisms (GCM) 10K type strain sequencing project: providing services to taxonomists for standard genome sequencing and annotation.</title>
        <authorList>
            <consortium name="The Broad Institute Genomics Platform"/>
            <consortium name="The Broad Institute Genome Sequencing Center for Infectious Disease"/>
            <person name="Wu L."/>
            <person name="Ma J."/>
        </authorList>
    </citation>
    <scope>NUCLEOTIDE SEQUENCE [LARGE SCALE GENOMIC DNA]</scope>
    <source>
        <strain evidence="6">CGMCC 1.15407</strain>
    </source>
</reference>
<dbReference type="SFLD" id="SFLDG00179">
    <property type="entry name" value="mandelate_racemase"/>
    <property type="match status" value="1"/>
</dbReference>
<evidence type="ECO:0000256" key="2">
    <source>
        <dbReference type="ARBA" id="ARBA00022842"/>
    </source>
</evidence>
<dbReference type="Pfam" id="PF02746">
    <property type="entry name" value="MR_MLE_N"/>
    <property type="match status" value="1"/>
</dbReference>
<keyword evidence="1" id="KW-0479">Metal-binding</keyword>
<proteinExistence type="predicted"/>
<dbReference type="Pfam" id="PF13378">
    <property type="entry name" value="MR_MLE_C"/>
    <property type="match status" value="1"/>
</dbReference>
<gene>
    <name evidence="5" type="primary">dgoA</name>
    <name evidence="5" type="ORF">GCM10011339_12680</name>
</gene>
<dbReference type="PROSITE" id="PS00908">
    <property type="entry name" value="MR_MLE_1"/>
    <property type="match status" value="1"/>
</dbReference>
<dbReference type="EMBL" id="BMIU01000005">
    <property type="protein sequence ID" value="GGF26035.1"/>
    <property type="molecule type" value="Genomic_DNA"/>
</dbReference>
<name>A0ABQ1UTA2_9BACT</name>
<dbReference type="InterPro" id="IPR029017">
    <property type="entry name" value="Enolase-like_N"/>
</dbReference>
<feature type="domain" description="Mandelate racemase/muconate lactonizing enzyme C-terminal" evidence="4">
    <location>
        <begin position="129"/>
        <end position="234"/>
    </location>
</feature>
<dbReference type="Proteomes" id="UP000647339">
    <property type="component" value="Unassembled WGS sequence"/>
</dbReference>
<evidence type="ECO:0000256" key="1">
    <source>
        <dbReference type="ARBA" id="ARBA00022723"/>
    </source>
</evidence>
<keyword evidence="3" id="KW-0456">Lyase</keyword>
<dbReference type="PANTHER" id="PTHR48080">
    <property type="entry name" value="D-GALACTONATE DEHYDRATASE-RELATED"/>
    <property type="match status" value="1"/>
</dbReference>
<dbReference type="InterPro" id="IPR029065">
    <property type="entry name" value="Enolase_C-like"/>
</dbReference>
<dbReference type="Gene3D" id="3.20.20.120">
    <property type="entry name" value="Enolase-like C-terminal domain"/>
    <property type="match status" value="1"/>
</dbReference>
<dbReference type="SUPFAM" id="SSF54826">
    <property type="entry name" value="Enolase N-terminal domain-like"/>
    <property type="match status" value="1"/>
</dbReference>